<evidence type="ECO:0000313" key="2">
    <source>
        <dbReference type="EMBL" id="CAF4325039.1"/>
    </source>
</evidence>
<name>A0A820JD69_9BILA</name>
<feature type="region of interest" description="Disordered" evidence="1">
    <location>
        <begin position="1"/>
        <end position="24"/>
    </location>
</feature>
<evidence type="ECO:0000256" key="1">
    <source>
        <dbReference type="SAM" id="MobiDB-lite"/>
    </source>
</evidence>
<evidence type="ECO:0000313" key="3">
    <source>
        <dbReference type="Proteomes" id="UP000663868"/>
    </source>
</evidence>
<comment type="caution">
    <text evidence="2">The sequence shown here is derived from an EMBL/GenBank/DDBJ whole genome shotgun (WGS) entry which is preliminary data.</text>
</comment>
<dbReference type="Gene3D" id="3.10.450.10">
    <property type="match status" value="1"/>
</dbReference>
<protein>
    <recommendedName>
        <fullName evidence="4">Cystatin domain-containing protein</fullName>
    </recommendedName>
</protein>
<dbReference type="InterPro" id="IPR046350">
    <property type="entry name" value="Cystatin_sf"/>
</dbReference>
<evidence type="ECO:0008006" key="4">
    <source>
        <dbReference type="Google" id="ProtNLM"/>
    </source>
</evidence>
<dbReference type="Proteomes" id="UP000663868">
    <property type="component" value="Unassembled WGS sequence"/>
</dbReference>
<proteinExistence type="predicted"/>
<organism evidence="2 3">
    <name type="scientific">Adineta steineri</name>
    <dbReference type="NCBI Taxonomy" id="433720"/>
    <lineage>
        <taxon>Eukaryota</taxon>
        <taxon>Metazoa</taxon>
        <taxon>Spiralia</taxon>
        <taxon>Gnathifera</taxon>
        <taxon>Rotifera</taxon>
        <taxon>Eurotatoria</taxon>
        <taxon>Bdelloidea</taxon>
        <taxon>Adinetida</taxon>
        <taxon>Adinetidae</taxon>
        <taxon>Adineta</taxon>
    </lineage>
</organism>
<accession>A0A820JD69</accession>
<reference evidence="2" key="1">
    <citation type="submission" date="2021-02" db="EMBL/GenBank/DDBJ databases">
        <authorList>
            <person name="Nowell W R."/>
        </authorList>
    </citation>
    <scope>NUCLEOTIDE SEQUENCE</scope>
</reference>
<dbReference type="EMBL" id="CAJOBB010016159">
    <property type="protein sequence ID" value="CAF4325039.1"/>
    <property type="molecule type" value="Genomic_DNA"/>
</dbReference>
<dbReference type="AlphaFoldDB" id="A0A820JD69"/>
<dbReference type="SUPFAM" id="SSF54403">
    <property type="entry name" value="Cystatin/monellin"/>
    <property type="match status" value="1"/>
</dbReference>
<sequence>MEPTPMFKTIPPPVEHKMPLCGAPSDATELGDEHKGLFEEFRVTIEQKLREQFDIPKDYKIEPTKVQTQIVNGINYYFHVRLPNAKFAHVQVYKPFKETALQSSDRSLRVHVRKETHDD</sequence>
<gene>
    <name evidence="2" type="ORF">KXQ929_LOCUS46843</name>
</gene>